<dbReference type="GO" id="GO:0030705">
    <property type="term" value="P:cytoskeleton-dependent intracellular transport"/>
    <property type="evidence" value="ECO:0007669"/>
    <property type="project" value="TreeGrafter"/>
</dbReference>
<dbReference type="GO" id="GO:0005813">
    <property type="term" value="C:centrosome"/>
    <property type="evidence" value="ECO:0007669"/>
    <property type="project" value="TreeGrafter"/>
</dbReference>
<evidence type="ECO:0000256" key="1">
    <source>
        <dbReference type="SAM" id="Coils"/>
    </source>
</evidence>
<feature type="compositionally biased region" description="Basic and acidic residues" evidence="2">
    <location>
        <begin position="1232"/>
        <end position="1243"/>
    </location>
</feature>
<sequence>MAKRNISDFGCTHSLYIGYVIFVNKIIMNLCACLHSDPSPTQQRLNKNVNNDVSLRLHNLTVLTRHIRMYYQETLQQLIVMPLPNILCIAKDPLSGSTHTHTSHTLTLPCERKEEMIEKIKLLDIETQGAIVSHIQEVTHNQLNVLDLSWLEEGSELPHEELEHLSRNMAVSLQQLIEQRDKDSEVLRLKQNCAQVSGEEKQHLSVELADTKVKLRRYRQELEEKTEQLMDSKHEVERLDQELQILKQENQSLSCEARSVRVYRDEVDSLRERAARVDRLETELNRCREKLNDVQFYKTRIEELREDNMTLMETKVLLEEQLSASRGRCDKMHTLEKDNLLLRAKIHDLEMERDNERRRLEELVEENMLLEIGQKQSMNESAHLGWELEQLTKNHDNTNTETRKSLVLELNECVSSRVLKLEKENRELQASIERLKEDNHLLQEQQLNTQVLDRENQCLSKKLECLQGLLDQERLTNQDMESLGEEILKEKQSLERETHTLRTEKDRQILELESEKQHLSDVVVSLQDRAQSNNVRRVREVEAENRLLHRNITDTSSRLANLETQLKLANVEAERLRETAGRVEEVERDAARLERSRDALRREVASLRACSERSEALEKQMSSLEQEMHRLKWEAGEAQRELQQLRQLEAESSLLSKENLDLRCSLENLRSTSARLANLQDEHKETQRETQELQRLLEEAREEAQGERKRVERHEGNVAALNQEKHCLEEEVQRSKEEREEVEKERQEVHAREEELKREVEELREEQRRNEEIQKERKKLQLDLEHSEKGRKHLEKESLRIRTLLEGKESELEDIARQLITVEKERSALSKEVDRLKEVAVKAKELERENKELQKQATIDKRTLATLREELVSEKLSVQQQSVELERVNEELEKIGLSREKLLQQEYTLEDRYNLLKEQLKQLENQNTSLNNQMVAQQRHITTLQEQNSALHTQTAKLQVENSMLSSQGASLMAQNTVLQGQVTALEAEMETWQRQREEAWRGRESILNDHERLLSVHERQAHEYEQLISLHTTLKGKQRALESEHRALQSKEKWEEQEVHGQKEKEELNQQINKLTENQSQQSEQSEGLKQRMNELKKSLSSTQLEVSRWMARYDALMEQHQGLDLTMTKLDNHCELLSRLKGNLEEENHHLLSQINLLSQQNHTLLERSMESKEMYHQEQKLYIDKLNALRRQKEKLEEKIMDQYKFYDPTPKKKSQWSGAKAFAKLIKPRKESNRERAKSAPDIPLPAPPTLFHPETPPPLPERMASDSQDNDHTHGTHNSYTSSLSLGPQSPPLTPIGQGKFAHASFHLKSAILYMPTKKKIKPLPIAFYLGSHIKMGLGTTIQYRTLTFHYSVIIVELDFNAWPTLSLYFYFHGLSFFNALL</sequence>
<reference evidence="3" key="3">
    <citation type="submission" date="2025-09" db="UniProtKB">
        <authorList>
            <consortium name="Ensembl"/>
        </authorList>
    </citation>
    <scope>IDENTIFICATION</scope>
</reference>
<feature type="coiled-coil region" evidence="1">
    <location>
        <begin position="201"/>
        <end position="366"/>
    </location>
</feature>
<dbReference type="PANTHER" id="PTHR18947:SF31">
    <property type="entry name" value="PROTEIN DAPLE"/>
    <property type="match status" value="1"/>
</dbReference>
<proteinExistence type="predicted"/>
<feature type="region of interest" description="Disordered" evidence="2">
    <location>
        <begin position="1042"/>
        <end position="1065"/>
    </location>
</feature>
<keyword evidence="4" id="KW-1185">Reference proteome</keyword>
<feature type="compositionally biased region" description="Pro residues" evidence="2">
    <location>
        <begin position="1247"/>
        <end position="1265"/>
    </location>
</feature>
<dbReference type="GeneTree" id="ENSGT00940000154785"/>
<reference evidence="3" key="1">
    <citation type="submission" date="2021-04" db="EMBL/GenBank/DDBJ databases">
        <authorList>
            <consortium name="Wellcome Sanger Institute Data Sharing"/>
        </authorList>
    </citation>
    <scope>NUCLEOTIDE SEQUENCE [LARGE SCALE GENOMIC DNA]</scope>
</reference>
<evidence type="ECO:0000313" key="4">
    <source>
        <dbReference type="Proteomes" id="UP000472265"/>
    </source>
</evidence>
<reference evidence="3" key="2">
    <citation type="submission" date="2025-08" db="UniProtKB">
        <authorList>
            <consortium name="Ensembl"/>
        </authorList>
    </citation>
    <scope>IDENTIFICATION</scope>
</reference>
<dbReference type="SUPFAM" id="SSF116907">
    <property type="entry name" value="Hook domain"/>
    <property type="match status" value="1"/>
</dbReference>
<feature type="coiled-coil region" evidence="1">
    <location>
        <begin position="976"/>
        <end position="1028"/>
    </location>
</feature>
<feature type="coiled-coil region" evidence="1">
    <location>
        <begin position="1143"/>
        <end position="1209"/>
    </location>
</feature>
<accession>A0A671XGT4</accession>
<evidence type="ECO:0000313" key="3">
    <source>
        <dbReference type="Ensembl" id="ENSSAUP00010048035.1"/>
    </source>
</evidence>
<dbReference type="GO" id="GO:0008017">
    <property type="term" value="F:microtubule binding"/>
    <property type="evidence" value="ECO:0007669"/>
    <property type="project" value="TreeGrafter"/>
</dbReference>
<dbReference type="PANTHER" id="PTHR18947">
    <property type="entry name" value="HOOK PROTEINS"/>
    <property type="match status" value="1"/>
</dbReference>
<protein>
    <submittedName>
        <fullName evidence="3">Coiled-coil domain containing 88C</fullName>
    </submittedName>
</protein>
<feature type="region of interest" description="Disordered" evidence="2">
    <location>
        <begin position="1228"/>
        <end position="1294"/>
    </location>
</feature>
<dbReference type="Proteomes" id="UP000472265">
    <property type="component" value="Chromosome 16"/>
</dbReference>
<dbReference type="GO" id="GO:0005737">
    <property type="term" value="C:cytoplasm"/>
    <property type="evidence" value="ECO:0007669"/>
    <property type="project" value="TreeGrafter"/>
</dbReference>
<dbReference type="Ensembl" id="ENSSAUT00010050524.1">
    <property type="protein sequence ID" value="ENSSAUP00010048035.1"/>
    <property type="gene ID" value="ENSSAUG00010018481.1"/>
</dbReference>
<evidence type="ECO:0000256" key="2">
    <source>
        <dbReference type="SAM" id="MobiDB-lite"/>
    </source>
</evidence>
<dbReference type="GO" id="GO:0051959">
    <property type="term" value="F:dynein light intermediate chain binding"/>
    <property type="evidence" value="ECO:0007669"/>
    <property type="project" value="TreeGrafter"/>
</dbReference>
<keyword evidence="1" id="KW-0175">Coiled coil</keyword>
<dbReference type="GO" id="GO:0031122">
    <property type="term" value="P:cytoplasmic microtubule organization"/>
    <property type="evidence" value="ECO:0007669"/>
    <property type="project" value="TreeGrafter"/>
</dbReference>
<gene>
    <name evidence="3" type="primary">CCDC88C</name>
    <name evidence="3" type="synonym">ccdc88c</name>
</gene>
<dbReference type="Gene3D" id="1.10.418.10">
    <property type="entry name" value="Calponin-like domain"/>
    <property type="match status" value="1"/>
</dbReference>
<dbReference type="InterPro" id="IPR036872">
    <property type="entry name" value="CH_dom_sf"/>
</dbReference>
<organism evidence="3 4">
    <name type="scientific">Sparus aurata</name>
    <name type="common">Gilthead sea bream</name>
    <dbReference type="NCBI Taxonomy" id="8175"/>
    <lineage>
        <taxon>Eukaryota</taxon>
        <taxon>Metazoa</taxon>
        <taxon>Chordata</taxon>
        <taxon>Craniata</taxon>
        <taxon>Vertebrata</taxon>
        <taxon>Euteleostomi</taxon>
        <taxon>Actinopterygii</taxon>
        <taxon>Neopterygii</taxon>
        <taxon>Teleostei</taxon>
        <taxon>Neoteleostei</taxon>
        <taxon>Acanthomorphata</taxon>
        <taxon>Eupercaria</taxon>
        <taxon>Spariformes</taxon>
        <taxon>Sparidae</taxon>
        <taxon>Sparus</taxon>
    </lineage>
</organism>
<dbReference type="OMA" id="RHNASDP"/>
<feature type="coiled-coil region" evidence="1">
    <location>
        <begin position="411"/>
        <end position="445"/>
    </location>
</feature>
<feature type="region of interest" description="Disordered" evidence="2">
    <location>
        <begin position="732"/>
        <end position="753"/>
    </location>
</feature>
<name>A0A671XGT4_SPAAU</name>